<dbReference type="AlphaFoldDB" id="A0A2J6TAX4"/>
<dbReference type="GeneID" id="36591155"/>
<dbReference type="InParanoid" id="A0A2J6TAX4"/>
<proteinExistence type="predicted"/>
<sequence>MAYSEFFKGGFSGKGFLDKGMDIIKFERSWPSIIDAFLDINKIEPKIRVPDILSRYVEYAVKVNMDTPNSPYNEIAMWVGIAKFADMILWKSSNPYDWVTARIKEYLIETFNPFKILPNTGNSGKHARSNIVKSLVCSTCRKNALVAKKLETEDSDKESCLGNTCSTSNHKKAIAESSMRSKLPMYCAVLSGFWYFAMLVFENLWL</sequence>
<reference evidence="1 2" key="1">
    <citation type="submission" date="2016-04" db="EMBL/GenBank/DDBJ databases">
        <title>A degradative enzymes factory behind the ericoid mycorrhizal symbiosis.</title>
        <authorList>
            <consortium name="DOE Joint Genome Institute"/>
            <person name="Martino E."/>
            <person name="Morin E."/>
            <person name="Grelet G."/>
            <person name="Kuo A."/>
            <person name="Kohler A."/>
            <person name="Daghino S."/>
            <person name="Barry K."/>
            <person name="Choi C."/>
            <person name="Cichocki N."/>
            <person name="Clum A."/>
            <person name="Copeland A."/>
            <person name="Hainaut M."/>
            <person name="Haridas S."/>
            <person name="Labutti K."/>
            <person name="Lindquist E."/>
            <person name="Lipzen A."/>
            <person name="Khouja H.-R."/>
            <person name="Murat C."/>
            <person name="Ohm R."/>
            <person name="Olson A."/>
            <person name="Spatafora J."/>
            <person name="Veneault-Fourrey C."/>
            <person name="Henrissat B."/>
            <person name="Grigoriev I."/>
            <person name="Martin F."/>
            <person name="Perotto S."/>
        </authorList>
    </citation>
    <scope>NUCLEOTIDE SEQUENCE [LARGE SCALE GENOMIC DNA]</scope>
    <source>
        <strain evidence="1 2">E</strain>
    </source>
</reference>
<dbReference type="Proteomes" id="UP000235371">
    <property type="component" value="Unassembled WGS sequence"/>
</dbReference>
<accession>A0A2J6TAX4</accession>
<keyword evidence="2" id="KW-1185">Reference proteome</keyword>
<name>A0A2J6TAX4_9HELO</name>
<dbReference type="RefSeq" id="XP_024737079.1">
    <property type="nucleotide sequence ID" value="XM_024883078.1"/>
</dbReference>
<organism evidence="1 2">
    <name type="scientific">Hyaloscypha bicolor E</name>
    <dbReference type="NCBI Taxonomy" id="1095630"/>
    <lineage>
        <taxon>Eukaryota</taxon>
        <taxon>Fungi</taxon>
        <taxon>Dikarya</taxon>
        <taxon>Ascomycota</taxon>
        <taxon>Pezizomycotina</taxon>
        <taxon>Leotiomycetes</taxon>
        <taxon>Helotiales</taxon>
        <taxon>Hyaloscyphaceae</taxon>
        <taxon>Hyaloscypha</taxon>
        <taxon>Hyaloscypha bicolor</taxon>
    </lineage>
</organism>
<protein>
    <submittedName>
        <fullName evidence="1">Uncharacterized protein</fullName>
    </submittedName>
</protein>
<gene>
    <name evidence="1" type="ORF">K444DRAFT_629593</name>
</gene>
<dbReference type="EMBL" id="KZ613791">
    <property type="protein sequence ID" value="PMD60175.1"/>
    <property type="molecule type" value="Genomic_DNA"/>
</dbReference>
<evidence type="ECO:0000313" key="1">
    <source>
        <dbReference type="EMBL" id="PMD60175.1"/>
    </source>
</evidence>
<evidence type="ECO:0000313" key="2">
    <source>
        <dbReference type="Proteomes" id="UP000235371"/>
    </source>
</evidence>